<dbReference type="PRINTS" id="PR00344">
    <property type="entry name" value="BCTRLSENSOR"/>
</dbReference>
<organism evidence="21 22">
    <name type="scientific">Shewanella woodyi (strain ATCC 51908 / MS32)</name>
    <dbReference type="NCBI Taxonomy" id="392500"/>
    <lineage>
        <taxon>Bacteria</taxon>
        <taxon>Pseudomonadati</taxon>
        <taxon>Pseudomonadota</taxon>
        <taxon>Gammaproteobacteria</taxon>
        <taxon>Alteromonadales</taxon>
        <taxon>Shewanellaceae</taxon>
        <taxon>Shewanella</taxon>
    </lineage>
</organism>
<keyword evidence="13 17" id="KW-0472">Membrane</keyword>
<evidence type="ECO:0000256" key="4">
    <source>
        <dbReference type="ARBA" id="ARBA00022475"/>
    </source>
</evidence>
<evidence type="ECO:0000256" key="2">
    <source>
        <dbReference type="ARBA" id="ARBA00004651"/>
    </source>
</evidence>
<feature type="domain" description="Response regulatory" evidence="19">
    <location>
        <begin position="731"/>
        <end position="853"/>
    </location>
</feature>
<keyword evidence="4" id="KW-1003">Cell membrane</keyword>
<dbReference type="SUPFAM" id="SSF55874">
    <property type="entry name" value="ATPase domain of HSP90 chaperone/DNA topoisomerase II/histidine kinase"/>
    <property type="match status" value="1"/>
</dbReference>
<dbReference type="Gene3D" id="6.10.340.10">
    <property type="match status" value="1"/>
</dbReference>
<dbReference type="GO" id="GO:0000155">
    <property type="term" value="F:phosphorelay sensor kinase activity"/>
    <property type="evidence" value="ECO:0007669"/>
    <property type="project" value="InterPro"/>
</dbReference>
<dbReference type="InterPro" id="IPR036890">
    <property type="entry name" value="HATPase_C_sf"/>
</dbReference>
<keyword evidence="12" id="KW-0902">Two-component regulatory system</keyword>
<dbReference type="Pfam" id="PF00072">
    <property type="entry name" value="Response_reg"/>
    <property type="match status" value="2"/>
</dbReference>
<dbReference type="PROSITE" id="PS50894">
    <property type="entry name" value="HPT"/>
    <property type="match status" value="1"/>
</dbReference>
<feature type="domain" description="Histidine kinase" evidence="18">
    <location>
        <begin position="491"/>
        <end position="712"/>
    </location>
</feature>
<evidence type="ECO:0000256" key="3">
    <source>
        <dbReference type="ARBA" id="ARBA00012438"/>
    </source>
</evidence>
<evidence type="ECO:0000256" key="11">
    <source>
        <dbReference type="ARBA" id="ARBA00022989"/>
    </source>
</evidence>
<name>B1KEX3_SHEWM</name>
<dbReference type="SMART" id="SM00388">
    <property type="entry name" value="HisKA"/>
    <property type="match status" value="1"/>
</dbReference>
<evidence type="ECO:0000256" key="15">
    <source>
        <dbReference type="PROSITE-ProRule" id="PRU00169"/>
    </source>
</evidence>
<dbReference type="InterPro" id="IPR003594">
    <property type="entry name" value="HATPase_dom"/>
</dbReference>
<dbReference type="GO" id="GO:0005886">
    <property type="term" value="C:plasma membrane"/>
    <property type="evidence" value="ECO:0007669"/>
    <property type="project" value="UniProtKB-SubCell"/>
</dbReference>
<keyword evidence="8" id="KW-0547">Nucleotide-binding</keyword>
<dbReference type="AlphaFoldDB" id="B1KEX3"/>
<dbReference type="Pfam" id="PF00512">
    <property type="entry name" value="HisKA"/>
    <property type="match status" value="1"/>
</dbReference>
<dbReference type="InterPro" id="IPR008207">
    <property type="entry name" value="Sig_transdc_His_kin_Hpt_dom"/>
</dbReference>
<dbReference type="CDD" id="cd16922">
    <property type="entry name" value="HATPase_EvgS-ArcB-TorS-like"/>
    <property type="match status" value="1"/>
</dbReference>
<comment type="catalytic activity">
    <reaction evidence="1">
        <text>ATP + protein L-histidine = ADP + protein N-phospho-L-histidine.</text>
        <dbReference type="EC" id="2.7.13.3"/>
    </reaction>
</comment>
<evidence type="ECO:0000256" key="8">
    <source>
        <dbReference type="ARBA" id="ARBA00022741"/>
    </source>
</evidence>
<dbReference type="CDD" id="cd00156">
    <property type="entry name" value="REC"/>
    <property type="match status" value="1"/>
</dbReference>
<dbReference type="InterPro" id="IPR004358">
    <property type="entry name" value="Sig_transdc_His_kin-like_C"/>
</dbReference>
<evidence type="ECO:0000256" key="16">
    <source>
        <dbReference type="SAM" id="MobiDB-lite"/>
    </source>
</evidence>
<dbReference type="CDD" id="cd17546">
    <property type="entry name" value="REC_hyHK_CKI1_RcsC-like"/>
    <property type="match status" value="1"/>
</dbReference>
<dbReference type="CDD" id="cd12912">
    <property type="entry name" value="PDC2_MCP_like"/>
    <property type="match status" value="1"/>
</dbReference>
<dbReference type="Gene3D" id="1.20.120.160">
    <property type="entry name" value="HPT domain"/>
    <property type="match status" value="1"/>
</dbReference>
<evidence type="ECO:0000313" key="22">
    <source>
        <dbReference type="Proteomes" id="UP000002168"/>
    </source>
</evidence>
<dbReference type="FunFam" id="1.10.287.130:FF:000004">
    <property type="entry name" value="Ethylene receptor 1"/>
    <property type="match status" value="1"/>
</dbReference>
<dbReference type="GO" id="GO:0005524">
    <property type="term" value="F:ATP binding"/>
    <property type="evidence" value="ECO:0007669"/>
    <property type="project" value="UniProtKB-KW"/>
</dbReference>
<evidence type="ECO:0000256" key="17">
    <source>
        <dbReference type="SAM" id="Phobius"/>
    </source>
</evidence>
<evidence type="ECO:0000256" key="5">
    <source>
        <dbReference type="ARBA" id="ARBA00022553"/>
    </source>
</evidence>
<keyword evidence="9 21" id="KW-0418">Kinase</keyword>
<proteinExistence type="predicted"/>
<dbReference type="STRING" id="392500.Swoo_0829"/>
<dbReference type="Gene3D" id="3.30.450.20">
    <property type="entry name" value="PAS domain"/>
    <property type="match status" value="1"/>
</dbReference>
<reference evidence="21 22" key="1">
    <citation type="submission" date="2008-02" db="EMBL/GenBank/DDBJ databases">
        <title>Complete sequence of Shewanella woodyi ATCC 51908.</title>
        <authorList>
            <consortium name="US DOE Joint Genome Institute"/>
            <person name="Copeland A."/>
            <person name="Lucas S."/>
            <person name="Lapidus A."/>
            <person name="Glavina del Rio T."/>
            <person name="Dalin E."/>
            <person name="Tice H."/>
            <person name="Bruce D."/>
            <person name="Goodwin L."/>
            <person name="Pitluck S."/>
            <person name="Sims D."/>
            <person name="Brettin T."/>
            <person name="Detter J.C."/>
            <person name="Han C."/>
            <person name="Kuske C.R."/>
            <person name="Schmutz J."/>
            <person name="Larimer F."/>
            <person name="Land M."/>
            <person name="Hauser L."/>
            <person name="Kyrpides N."/>
            <person name="Lykidis A."/>
            <person name="Zhao J.-S."/>
            <person name="Richardson P."/>
        </authorList>
    </citation>
    <scope>NUCLEOTIDE SEQUENCE [LARGE SCALE GENOMIC DNA]</scope>
    <source>
        <strain evidence="22">ATCC 51908 / MS32</strain>
    </source>
</reference>
<keyword evidence="22" id="KW-1185">Reference proteome</keyword>
<evidence type="ECO:0000259" key="19">
    <source>
        <dbReference type="PROSITE" id="PS50110"/>
    </source>
</evidence>
<dbReference type="PROSITE" id="PS50110">
    <property type="entry name" value="RESPONSE_REGULATORY"/>
    <property type="match status" value="2"/>
</dbReference>
<dbReference type="FunFam" id="3.30.565.10:FF:000010">
    <property type="entry name" value="Sensor histidine kinase RcsC"/>
    <property type="match status" value="1"/>
</dbReference>
<comment type="subcellular location">
    <subcellularLocation>
        <location evidence="2">Cell membrane</location>
        <topology evidence="2">Multi-pass membrane protein</topology>
    </subcellularLocation>
</comment>
<feature type="modified residue" description="4-aspartylphosphate" evidence="15">
    <location>
        <position position="785"/>
    </location>
</feature>
<evidence type="ECO:0000256" key="9">
    <source>
        <dbReference type="ARBA" id="ARBA00022777"/>
    </source>
</evidence>
<dbReference type="Pfam" id="PF02518">
    <property type="entry name" value="HATPase_c"/>
    <property type="match status" value="1"/>
</dbReference>
<dbReference type="Gene3D" id="1.10.287.130">
    <property type="match status" value="1"/>
</dbReference>
<evidence type="ECO:0000256" key="13">
    <source>
        <dbReference type="ARBA" id="ARBA00023136"/>
    </source>
</evidence>
<dbReference type="Gene3D" id="3.30.565.10">
    <property type="entry name" value="Histidine kinase-like ATPase, C-terminal domain"/>
    <property type="match status" value="1"/>
</dbReference>
<sequence length="1240" mass="140137">MQGRMKTMELVSDFDAIKFKDRLTTSMLLQMAIRLTFIVILVAGATYWHITTIYETQVVETLEKYIKERSDKESLIFELAAENHQVFKNNFIDAFNSNINVSDNEFTQRFITQQDGTTRLQAEAFYGLSTAQGDQLKNLTGYIGSQAPIEDQTFRNKVNISYHLLAQYGPAWTNRFESLYVAMPENVALLYWPELPWGLDAEPQLDITKEQWYTIATQENNPQRSPVWTGLYFDKTAKDWMVSLETPVDLNSQHLITIGHDILLVDVIDRIIHDKLEGTYNFLVSVDGQIIVHPNDEKIMKSGANELPTSTQNDPHLKSMINKIITASQQTDENVLINFDETEQAWMAIARINGPDWLLVTVYPKKLVITAARSTAHFVLIIGLLSLIVEMLMLYFVTLNKVVNPLKMFGRASAEIGQANYQLVARGDLELPSHRKDEMGILANVFKSMAGRIFEYSTTLEQKVSERTSELVESHKRAEIASKAKSNFLAHMSHEVRTPMNAIIGLSQLMLKTSLDKRQRDFMEKVLSSSDVLLNTINDVLDYSKIEANKLTLDEFQFDLRDVLRRVTNISAYKAQSKGVELLLDVDEKVPFHWIGDPTRLGQILINLASNAVKFTEKGEVVIRVKLLEQQGQLSTLRFSIIDTGIGIDHHRLNQLFSPFTQIDSSITRKYGGTGLGLAICRQLTELMNGRIWVDSEINKGSQFHFTCKIKPNNGSNSQRWPSYNKLKGMQALVVDDNAMAREVLADILSSLGIEVTTVADGYAALDELESATSSDSPYDVVFLDWNIPAINGVETAKKIENNINIKPPVAMLMVTAYDVDRVETDAHQANIKKIISKPVDASGIHDSLAEIFFQEKIPRPTSTNRELNLLGSLDLSVLRDSRILVVDDSALNREVAREFLVDVGIKVSTASNGEQAIRMIKQANYDLVLMDVQMPVMDGLTATQIIREDNQYKQLPIIAMTAHASPDDYKRSLDSGMNDHLNKPIDHQLLYRTITRWIDASASINQFDADEPDSYLSFSEQDKTSEPTSTEKEDTFPIELPGFDTSIGLKRHNHKADLYLRMLNLFYKEYRNIEQEIREEKSQGNFTYLHRLFHTIKSSAASLGEATLSELASTLEKLMHNLAVPVDKELDEKIEQELALFFTQFNHSLASLTQLQVEESSTITSSDVDDSKRVKQLIHQLNELLEDDNAAAEKLIHMLKATSATKDHNDALESILLEIQDVDYFSASKKLKILAQQIG</sequence>
<dbReference type="InterPro" id="IPR005467">
    <property type="entry name" value="His_kinase_dom"/>
</dbReference>
<gene>
    <name evidence="21" type="ordered locus">Swoo_0829</name>
</gene>
<dbReference type="EC" id="2.7.13.3" evidence="3"/>
<dbReference type="PANTHER" id="PTHR45339:SF1">
    <property type="entry name" value="HYBRID SIGNAL TRANSDUCTION HISTIDINE KINASE J"/>
    <property type="match status" value="1"/>
</dbReference>
<dbReference type="SUPFAM" id="SSF47384">
    <property type="entry name" value="Homodimeric domain of signal transducing histidine kinase"/>
    <property type="match status" value="1"/>
</dbReference>
<feature type="modified residue" description="Phosphohistidine" evidence="14">
    <location>
        <position position="1095"/>
    </location>
</feature>
<evidence type="ECO:0000259" key="20">
    <source>
        <dbReference type="PROSITE" id="PS50894"/>
    </source>
</evidence>
<keyword evidence="11 17" id="KW-1133">Transmembrane helix</keyword>
<dbReference type="InterPro" id="IPR001789">
    <property type="entry name" value="Sig_transdc_resp-reg_receiver"/>
</dbReference>
<feature type="region of interest" description="Disordered" evidence="16">
    <location>
        <begin position="1013"/>
        <end position="1038"/>
    </location>
</feature>
<dbReference type="eggNOG" id="COG5000">
    <property type="taxonomic scope" value="Bacteria"/>
</dbReference>
<dbReference type="InterPro" id="IPR003661">
    <property type="entry name" value="HisK_dim/P_dom"/>
</dbReference>
<dbReference type="SUPFAM" id="SSF47226">
    <property type="entry name" value="Histidine-containing phosphotransfer domain, HPT domain"/>
    <property type="match status" value="1"/>
</dbReference>
<keyword evidence="5 15" id="KW-0597">Phosphoprotein</keyword>
<dbReference type="SMART" id="SM00448">
    <property type="entry name" value="REC"/>
    <property type="match status" value="2"/>
</dbReference>
<evidence type="ECO:0000256" key="12">
    <source>
        <dbReference type="ARBA" id="ARBA00023012"/>
    </source>
</evidence>
<protein>
    <recommendedName>
        <fullName evidence="3">histidine kinase</fullName>
        <ecNumber evidence="3">2.7.13.3</ecNumber>
    </recommendedName>
</protein>
<dbReference type="EMBL" id="CP000961">
    <property type="protein sequence ID" value="ACA85124.1"/>
    <property type="molecule type" value="Genomic_DNA"/>
</dbReference>
<dbReference type="CDD" id="cd00082">
    <property type="entry name" value="HisKA"/>
    <property type="match status" value="1"/>
</dbReference>
<evidence type="ECO:0000259" key="18">
    <source>
        <dbReference type="PROSITE" id="PS50109"/>
    </source>
</evidence>
<dbReference type="InterPro" id="IPR011006">
    <property type="entry name" value="CheY-like_superfamily"/>
</dbReference>
<feature type="domain" description="HPt" evidence="20">
    <location>
        <begin position="1056"/>
        <end position="1156"/>
    </location>
</feature>
<dbReference type="SUPFAM" id="SSF52172">
    <property type="entry name" value="CheY-like"/>
    <property type="match status" value="2"/>
</dbReference>
<dbReference type="SMART" id="SM00387">
    <property type="entry name" value="HATPase_c"/>
    <property type="match status" value="1"/>
</dbReference>
<evidence type="ECO:0000256" key="14">
    <source>
        <dbReference type="PROSITE-ProRule" id="PRU00110"/>
    </source>
</evidence>
<dbReference type="Gene3D" id="3.40.50.2300">
    <property type="match status" value="2"/>
</dbReference>
<dbReference type="HOGENOM" id="CLU_007176_0_0_6"/>
<evidence type="ECO:0000256" key="10">
    <source>
        <dbReference type="ARBA" id="ARBA00022840"/>
    </source>
</evidence>
<keyword evidence="10" id="KW-0067">ATP-binding</keyword>
<evidence type="ECO:0000256" key="1">
    <source>
        <dbReference type="ARBA" id="ARBA00000085"/>
    </source>
</evidence>
<accession>B1KEX3</accession>
<evidence type="ECO:0000313" key="21">
    <source>
        <dbReference type="EMBL" id="ACA85124.1"/>
    </source>
</evidence>
<dbReference type="PANTHER" id="PTHR45339">
    <property type="entry name" value="HYBRID SIGNAL TRANSDUCTION HISTIDINE KINASE J"/>
    <property type="match status" value="1"/>
</dbReference>
<feature type="transmembrane region" description="Helical" evidence="17">
    <location>
        <begin position="376"/>
        <end position="398"/>
    </location>
</feature>
<dbReference type="KEGG" id="swd:Swoo_0829"/>
<evidence type="ECO:0000256" key="7">
    <source>
        <dbReference type="ARBA" id="ARBA00022692"/>
    </source>
</evidence>
<keyword evidence="7 17" id="KW-0812">Transmembrane</keyword>
<keyword evidence="6 21" id="KW-0808">Transferase</keyword>
<evidence type="ECO:0000256" key="6">
    <source>
        <dbReference type="ARBA" id="ARBA00022679"/>
    </source>
</evidence>
<dbReference type="InterPro" id="IPR036097">
    <property type="entry name" value="HisK_dim/P_sf"/>
</dbReference>
<feature type="transmembrane region" description="Helical" evidence="17">
    <location>
        <begin position="28"/>
        <end position="50"/>
    </location>
</feature>
<dbReference type="InterPro" id="IPR036641">
    <property type="entry name" value="HPT_dom_sf"/>
</dbReference>
<dbReference type="eggNOG" id="COG0642">
    <property type="taxonomic scope" value="Bacteria"/>
</dbReference>
<dbReference type="Pfam" id="PF01627">
    <property type="entry name" value="Hpt"/>
    <property type="match status" value="1"/>
</dbReference>
<feature type="modified residue" description="4-aspartylphosphate" evidence="15">
    <location>
        <position position="932"/>
    </location>
</feature>
<feature type="domain" description="Response regulatory" evidence="19">
    <location>
        <begin position="883"/>
        <end position="999"/>
    </location>
</feature>
<feature type="compositionally biased region" description="Basic and acidic residues" evidence="16">
    <location>
        <begin position="1021"/>
        <end position="1036"/>
    </location>
</feature>
<dbReference type="PROSITE" id="PS50109">
    <property type="entry name" value="HIS_KIN"/>
    <property type="match status" value="1"/>
</dbReference>
<dbReference type="CDD" id="cd06225">
    <property type="entry name" value="HAMP"/>
    <property type="match status" value="1"/>
</dbReference>
<dbReference type="Proteomes" id="UP000002168">
    <property type="component" value="Chromosome"/>
</dbReference>